<dbReference type="Pfam" id="PF13516">
    <property type="entry name" value="LRR_6"/>
    <property type="match status" value="6"/>
</dbReference>
<dbReference type="AlphaFoldDB" id="A0AAU9X646"/>
<evidence type="ECO:0000256" key="3">
    <source>
        <dbReference type="ARBA" id="ARBA00022741"/>
    </source>
</evidence>
<accession>A0AAU9X646</accession>
<dbReference type="InterPro" id="IPR057207">
    <property type="entry name" value="FBXL15_LRR"/>
</dbReference>
<dbReference type="Pfam" id="PF25372">
    <property type="entry name" value="DUF7885"/>
    <property type="match status" value="1"/>
</dbReference>
<evidence type="ECO:0000313" key="7">
    <source>
        <dbReference type="Proteomes" id="UP001159428"/>
    </source>
</evidence>
<evidence type="ECO:0000259" key="5">
    <source>
        <dbReference type="PROSITE" id="PS50837"/>
    </source>
</evidence>
<dbReference type="GO" id="GO:0005524">
    <property type="term" value="F:ATP binding"/>
    <property type="evidence" value="ECO:0007669"/>
    <property type="project" value="UniProtKB-KW"/>
</dbReference>
<dbReference type="PROSITE" id="PS50837">
    <property type="entry name" value="NACHT"/>
    <property type="match status" value="1"/>
</dbReference>
<dbReference type="PANTHER" id="PTHR24106">
    <property type="entry name" value="NACHT, LRR AND CARD DOMAINS-CONTAINING"/>
    <property type="match status" value="1"/>
</dbReference>
<keyword evidence="2" id="KW-0677">Repeat</keyword>
<comment type="caution">
    <text evidence="6">The sequence shown here is derived from an EMBL/GenBank/DDBJ whole genome shotgun (WGS) entry which is preliminary data.</text>
</comment>
<reference evidence="6 7" key="1">
    <citation type="submission" date="2022-05" db="EMBL/GenBank/DDBJ databases">
        <authorList>
            <consortium name="Genoscope - CEA"/>
            <person name="William W."/>
        </authorList>
    </citation>
    <scope>NUCLEOTIDE SEQUENCE [LARGE SCALE GENOMIC DNA]</scope>
</reference>
<evidence type="ECO:0000256" key="4">
    <source>
        <dbReference type="ARBA" id="ARBA00022840"/>
    </source>
</evidence>
<dbReference type="Gene3D" id="3.80.10.10">
    <property type="entry name" value="Ribonuclease Inhibitor"/>
    <property type="match status" value="2"/>
</dbReference>
<name>A0AAU9X646_9CNID</name>
<dbReference type="InterPro" id="IPR051261">
    <property type="entry name" value="NLR"/>
</dbReference>
<dbReference type="InterPro" id="IPR001611">
    <property type="entry name" value="Leu-rich_rpt"/>
</dbReference>
<evidence type="ECO:0000256" key="2">
    <source>
        <dbReference type="ARBA" id="ARBA00022737"/>
    </source>
</evidence>
<dbReference type="EMBL" id="CALNXJ010000031">
    <property type="protein sequence ID" value="CAH3137704.1"/>
    <property type="molecule type" value="Genomic_DNA"/>
</dbReference>
<dbReference type="InterPro" id="IPR041249">
    <property type="entry name" value="HEPN_DZIP3"/>
</dbReference>
<dbReference type="SMART" id="SM00368">
    <property type="entry name" value="LRR_RI"/>
    <property type="match status" value="10"/>
</dbReference>
<dbReference type="Pfam" id="PF18738">
    <property type="entry name" value="HEPN_DZIP3"/>
    <property type="match status" value="1"/>
</dbReference>
<dbReference type="CDD" id="cd00116">
    <property type="entry name" value="LRR_RI"/>
    <property type="match status" value="1"/>
</dbReference>
<evidence type="ECO:0000256" key="1">
    <source>
        <dbReference type="ARBA" id="ARBA00022614"/>
    </source>
</evidence>
<gene>
    <name evidence="6" type="ORF">PMEA_00018240</name>
</gene>
<feature type="domain" description="NACHT" evidence="5">
    <location>
        <begin position="420"/>
        <end position="571"/>
    </location>
</feature>
<dbReference type="Proteomes" id="UP001159428">
    <property type="component" value="Unassembled WGS sequence"/>
</dbReference>
<keyword evidence="4" id="KW-0067">ATP-binding</keyword>
<protein>
    <recommendedName>
        <fullName evidence="5">NACHT domain-containing protein</fullName>
    </recommendedName>
</protein>
<organism evidence="6 7">
    <name type="scientific">Pocillopora meandrina</name>
    <dbReference type="NCBI Taxonomy" id="46732"/>
    <lineage>
        <taxon>Eukaryota</taxon>
        <taxon>Metazoa</taxon>
        <taxon>Cnidaria</taxon>
        <taxon>Anthozoa</taxon>
        <taxon>Hexacorallia</taxon>
        <taxon>Scleractinia</taxon>
        <taxon>Astrocoeniina</taxon>
        <taxon>Pocilloporidae</taxon>
        <taxon>Pocillopora</taxon>
    </lineage>
</organism>
<dbReference type="SUPFAM" id="SSF52540">
    <property type="entry name" value="P-loop containing nucleoside triphosphate hydrolases"/>
    <property type="match status" value="1"/>
</dbReference>
<dbReference type="Gene3D" id="3.40.50.300">
    <property type="entry name" value="P-loop containing nucleotide triphosphate hydrolases"/>
    <property type="match status" value="1"/>
</dbReference>
<dbReference type="SUPFAM" id="SSF52047">
    <property type="entry name" value="RNI-like"/>
    <property type="match status" value="1"/>
</dbReference>
<keyword evidence="7" id="KW-1185">Reference proteome</keyword>
<dbReference type="InterPro" id="IPR027417">
    <property type="entry name" value="P-loop_NTPase"/>
</dbReference>
<dbReference type="InterPro" id="IPR032675">
    <property type="entry name" value="LRR_dom_sf"/>
</dbReference>
<evidence type="ECO:0000313" key="6">
    <source>
        <dbReference type="EMBL" id="CAH3137704.1"/>
    </source>
</evidence>
<dbReference type="InterPro" id="IPR007111">
    <property type="entry name" value="NACHT_NTPase"/>
</dbReference>
<sequence length="1213" mass="135326">MATAAAPSFHSTKETTNYARLCRLLVGVSAHILRETFDKRRPTGDLHTVLLDPPVHSVLKSLRKKRIVNPSQWDKLYPAIKSSVSSKNFDITLLMVLLRNICGLVPPATGWDTLPPAADTTLEADIVRIKCYRNTVYGHASEASVDDATFSQYWQDIQDALVRLGGAGYQSAIDDLKKECMDPDFEEHYKELLKQWVVDEVSIKERLDEMTELLKEAITSPTKKFKAGDKGIVCFFFRVMAHWFGRLPLSCAGVVEVFPGIWFGLLNSPSRTIGFLYSLSISYRSTAIIRTRKISRSLSSPSFLRTDASLFSVPTHIFQCPKLSDFWPVTVFFSAVAEYSDALKESIRRQTEYLVQASPSMSNVKTDHIFTNILMQHGRKPVEDLDVKRKERLRLYGQISGKQIKSSQEIFIPIDEEDPESVLVTGKAGIGKTLFCQKLIRDWADNKLFRSRANAEVPDFKFAYLLTFRQLNLLGDDPVTLKDILNRSSVLDDHSNIDDSILEHILHHSEEVLIIIDGYDECSQREYIASDSDEKYPNNAKEKMPVAALCAKLIKGKILRGSVVMITSRPDESDEMKDREIYFDRYVEITGFSEPQVKEYIGKYFKNNDRMKNIVMDHITKNVNLVSFAHVPVLCFLMCSYFEYTLQQPKKNNPLPVKTSDLYDEVVNMFVQKHDRKKRASVEETLDELSKLAAQLLEERKFLFLREDLKTLNLHELESLCGSGLLHCGPPFRTSFSATNKHFCFTHLTLQEYLAARCLVKTRKIPPGDVSTEVVLFMSGILSKEKDNEFVEKLIIEKILSVLSTSRTSKGLLISKCLLEYEDIEFAKEIVKKFRNVFCPLVGDFDLSDLESAIVDCITVSFALMVFGELNAEEKSEGSRITTLNLSHRNVANFASLCQALQTPTCKVTELNLGFTQITDGGVASLCQALQTPTCKVTELLLPGNQITDAGVASLCQALQTPTCKLTELHLDDNQITDAGVASLCQALQTPTCKVTELDLGGNQITDAGVASLSQALQTPTCKVTALDLDSNQITDAGVASLCQALQTPTCKVTTLYLDANQITDAGVASLCQALQTPTCKVTELYLGYNQITDAGVASLCQALQTPTCKVTKLDLGGNQITDAGVASLCQALQTPTCKVTELHLGGNQITDAGVASLCQALQTPTCKVTKLRLYGNQITEAAEKRLMYILIENCRIYASYDEEENIGKYLYF</sequence>
<keyword evidence="1" id="KW-0433">Leucine-rich repeat</keyword>
<dbReference type="Pfam" id="PF05729">
    <property type="entry name" value="NACHT"/>
    <property type="match status" value="1"/>
</dbReference>
<keyword evidence="3" id="KW-0547">Nucleotide-binding</keyword>
<proteinExistence type="predicted"/>